<reference evidence="1" key="1">
    <citation type="submission" date="2006-07" db="EMBL/GenBank/DDBJ databases">
        <title>Complete sequence of Thiomicrospira crunogena XCL-2.</title>
        <authorList>
            <consortium name="US DOE Joint Genome Institute"/>
            <person name="Copeland A."/>
            <person name="Lucas S."/>
            <person name="Lapidus A."/>
            <person name="Barry K."/>
            <person name="Detter J.C."/>
            <person name="Glavina del Rio T."/>
            <person name="Hammon N."/>
            <person name="Israni S."/>
            <person name="Dalin E."/>
            <person name="Tice H."/>
            <person name="Pitluck S."/>
            <person name="Chain P."/>
            <person name="Malfatti S."/>
            <person name="Shin M."/>
            <person name="Vergez L."/>
            <person name="Schmutz J."/>
            <person name="Larimer F."/>
            <person name="Land M."/>
            <person name="Hauser L."/>
            <person name="Kyrpides N."/>
            <person name="Lykidis A."/>
            <person name="Scott K.M."/>
            <person name="Sievert S."/>
            <person name="Kerfeld C."/>
            <person name="Freyermuth S."/>
            <person name="Dobrinski K."/>
            <person name="Boller A."/>
            <person name="Fitzpatrick K."/>
            <person name="Thoma P."/>
            <person name="Moore J."/>
            <person name="Richardson P."/>
        </authorList>
    </citation>
    <scope>NUCLEOTIDE SEQUENCE</scope>
    <source>
        <strain evidence="1">XCL-2</strain>
    </source>
</reference>
<dbReference type="EMBL" id="CP000109">
    <property type="protein sequence ID" value="ABB41279.1"/>
    <property type="molecule type" value="Genomic_DNA"/>
</dbReference>
<dbReference type="KEGG" id="tcx:Tcr_0683"/>
<dbReference type="STRING" id="317025.Tcr_0683"/>
<evidence type="ECO:0008006" key="2">
    <source>
        <dbReference type="Google" id="ProtNLM"/>
    </source>
</evidence>
<sequence>MFEAAKTKAAKTILDKSGELIQSGTNEITALVRRERLDSNLGGIKTDFILEEIFILPSDANLIGDIVTISGTDYEVVPFTSKDQYNGLQRIGVKEPNDADKLPAAGDTWL</sequence>
<proteinExistence type="predicted"/>
<organism evidence="1">
    <name type="scientific">Hydrogenovibrio crunogenus (strain DSM 25203 / XCL-2)</name>
    <name type="common">Thiomicrospira crunogena</name>
    <dbReference type="NCBI Taxonomy" id="317025"/>
    <lineage>
        <taxon>Bacteria</taxon>
        <taxon>Pseudomonadati</taxon>
        <taxon>Pseudomonadota</taxon>
        <taxon>Gammaproteobacteria</taxon>
        <taxon>Thiotrichales</taxon>
        <taxon>Piscirickettsiaceae</taxon>
        <taxon>Hydrogenovibrio</taxon>
    </lineage>
</organism>
<dbReference type="AlphaFoldDB" id="Q31HU4"/>
<protein>
    <recommendedName>
        <fullName evidence="2">Phage protein</fullName>
    </recommendedName>
</protein>
<evidence type="ECO:0000313" key="1">
    <source>
        <dbReference type="EMBL" id="ABB41279.1"/>
    </source>
</evidence>
<accession>Q31HU4</accession>
<name>Q31HU4_HYDCU</name>
<dbReference type="HOGENOM" id="CLU_2169909_0_0_6"/>
<gene>
    <name evidence="1" type="ordered locus">Tcr_0683</name>
</gene>